<dbReference type="EMBL" id="BJCE01000093">
    <property type="protein sequence ID" value="GCL37714.1"/>
    <property type="molecule type" value="Genomic_DNA"/>
</dbReference>
<evidence type="ECO:0000313" key="4">
    <source>
        <dbReference type="Proteomes" id="UP000300142"/>
    </source>
</evidence>
<dbReference type="SUPFAM" id="SSF56436">
    <property type="entry name" value="C-type lectin-like"/>
    <property type="match status" value="1"/>
</dbReference>
<accession>A0A480A640</accession>
<dbReference type="InterPro" id="IPR047738">
    <property type="entry name" value="SAV_2336-like_N"/>
</dbReference>
<dbReference type="Gene3D" id="3.90.1580.10">
    <property type="entry name" value="paralog of FGE (formylglycine-generating enzyme)"/>
    <property type="match status" value="1"/>
</dbReference>
<dbReference type="InterPro" id="IPR016187">
    <property type="entry name" value="CTDL_fold"/>
</dbReference>
<dbReference type="NCBIfam" id="NF041121">
    <property type="entry name" value="SAV_2336_NTERM"/>
    <property type="match status" value="1"/>
</dbReference>
<dbReference type="PANTHER" id="PTHR23150:SF19">
    <property type="entry name" value="FORMYLGLYCINE-GENERATING ENZYME"/>
    <property type="match status" value="1"/>
</dbReference>
<name>A0A480A640_9CYAN</name>
<dbReference type="GO" id="GO:0120147">
    <property type="term" value="F:formylglycine-generating oxidase activity"/>
    <property type="evidence" value="ECO:0007669"/>
    <property type="project" value="TreeGrafter"/>
</dbReference>
<gene>
    <name evidence="3" type="ORF">SR1949_28250</name>
</gene>
<dbReference type="RefSeq" id="WP_137667809.1">
    <property type="nucleotide sequence ID" value="NZ_BJCE01000093.1"/>
</dbReference>
<evidence type="ECO:0000256" key="1">
    <source>
        <dbReference type="SAM" id="MobiDB-lite"/>
    </source>
</evidence>
<reference evidence="4" key="1">
    <citation type="submission" date="2019-02" db="EMBL/GenBank/DDBJ databases">
        <title>Draft genome sequence of Sphaerospermopsis reniformis NIES-1949.</title>
        <authorList>
            <person name="Yamaguchi H."/>
            <person name="Suzuki S."/>
            <person name="Kawachi M."/>
        </authorList>
    </citation>
    <scope>NUCLEOTIDE SEQUENCE [LARGE SCALE GENOMIC DNA]</scope>
    <source>
        <strain evidence="4">NIES-1949</strain>
    </source>
</reference>
<comment type="caution">
    <text evidence="3">The sequence shown here is derived from an EMBL/GenBank/DDBJ whole genome shotgun (WGS) entry which is preliminary data.</text>
</comment>
<keyword evidence="4" id="KW-1185">Reference proteome</keyword>
<evidence type="ECO:0000313" key="3">
    <source>
        <dbReference type="EMBL" id="GCL37714.1"/>
    </source>
</evidence>
<dbReference type="InterPro" id="IPR005532">
    <property type="entry name" value="SUMF_dom"/>
</dbReference>
<feature type="compositionally biased region" description="Pro residues" evidence="1">
    <location>
        <begin position="99"/>
        <end position="110"/>
    </location>
</feature>
<dbReference type="AlphaFoldDB" id="A0A480A640"/>
<dbReference type="Pfam" id="PF03781">
    <property type="entry name" value="FGE-sulfatase"/>
    <property type="match status" value="1"/>
</dbReference>
<organism evidence="3 4">
    <name type="scientific">Sphaerospermopsis reniformis</name>
    <dbReference type="NCBI Taxonomy" id="531300"/>
    <lineage>
        <taxon>Bacteria</taxon>
        <taxon>Bacillati</taxon>
        <taxon>Cyanobacteriota</taxon>
        <taxon>Cyanophyceae</taxon>
        <taxon>Nostocales</taxon>
        <taxon>Aphanizomenonaceae</taxon>
        <taxon>Sphaerospermopsis</taxon>
    </lineage>
</organism>
<feature type="region of interest" description="Disordered" evidence="1">
    <location>
        <begin position="44"/>
        <end position="120"/>
    </location>
</feature>
<protein>
    <recommendedName>
        <fullName evidence="2">Sulfatase-modifying factor enzyme-like domain-containing protein</fullName>
    </recommendedName>
</protein>
<sequence>MINRLIRLLEQLELDMSAEDIADALWLANQIKLPSVVAPVDEVTQSNQSSQTTAKIPPNLREPSTSTKSENSDFSTEEKTEAPTAKVYLKHDIDSKPSPNSPEKPTPEKPTPSSSGVPFKAPAVAALPNALEIGRSLRPLMRKVPSRIKFVLDEENTVQQIAENDVWIPVLKPARERWLDLVIVVEENRATVVWEETINEFRKLMERHGAFRNVYTWSLRTNDGKPQFFNQQGKTTKKQRSRSPKELLEPNGRRLILLISDCVSSLWWQGEIHQLLELWSKQVPVTVLQLLPEQLWERTVLDLGISVSLSAIEPGSLNSQLTVHDFPTWLKENPNQALKLPIVILEPESLKYWAKVMAGTGTMDTVGIVFMPNWKELIPTDKLSSSQTIEEPELLVNKLVNKLVNTFYHSASPLARKLAIYMASAPVSMPVIHLIQEKMLPQPRKPIILAEIFMSGLLELRLVSEENQPEIWRYEFVKGVRKVLLRSIRKTEVDAVFETVSQYIAQKAGIQIKNFQALLFANSDWDENTKAEILPFAEITKEVLQNLGGDYARLAQQLEPVGVIHELPLPEIKTFEFECATVTIKDDVLQPFTFTFAKIELIKKSQLFGLTQKTELSVNKYQKQAQQFIENLGNDIELEMVLIPGGTFIMGSPENEEGSGSSERPQHEVTIKPFSMGKYPITQAQWQAVAQLPQVNKELKPDPSRFKGANCPVESVSWHDVVEFCARLSNYTKRPYRLPSEAEWEYACRAGTTTPFHFGETITTDLANYYGKYTYGNGVKGVYREETTEVGSFQVANEFGLYDMHGNVWEWCEDDWHNNYENAPADGSAWVRDKSNNNEKVLRGGSWFDLPAACRSVRRYYVDAGFVGSSYGFRVVCGAARTS</sequence>
<proteinExistence type="predicted"/>
<dbReference type="PANTHER" id="PTHR23150">
    <property type="entry name" value="SULFATASE MODIFYING FACTOR 1, 2"/>
    <property type="match status" value="1"/>
</dbReference>
<dbReference type="Proteomes" id="UP000300142">
    <property type="component" value="Unassembled WGS sequence"/>
</dbReference>
<evidence type="ECO:0000259" key="2">
    <source>
        <dbReference type="Pfam" id="PF03781"/>
    </source>
</evidence>
<dbReference type="InterPro" id="IPR051043">
    <property type="entry name" value="Sulfatase_Mod_Factor_Kinase"/>
</dbReference>
<feature type="compositionally biased region" description="Polar residues" evidence="1">
    <location>
        <begin position="44"/>
        <end position="54"/>
    </location>
</feature>
<dbReference type="InterPro" id="IPR042095">
    <property type="entry name" value="SUMF_sf"/>
</dbReference>
<feature type="domain" description="Sulfatase-modifying factor enzyme-like" evidence="2">
    <location>
        <begin position="639"/>
        <end position="876"/>
    </location>
</feature>
<feature type="compositionally biased region" description="Polar residues" evidence="1">
    <location>
        <begin position="62"/>
        <end position="74"/>
    </location>
</feature>